<accession>T1B3D8</accession>
<dbReference type="SUPFAM" id="SSF50974">
    <property type="entry name" value="Nitrous oxide reductase, N-terminal domain"/>
    <property type="match status" value="1"/>
</dbReference>
<evidence type="ECO:0000256" key="1">
    <source>
        <dbReference type="SAM" id="MobiDB-lite"/>
    </source>
</evidence>
<reference evidence="2" key="2">
    <citation type="journal article" date="2014" name="ISME J.">
        <title>Microbial stratification in low pH oxic and suboxic macroscopic growths along an acid mine drainage.</title>
        <authorList>
            <person name="Mendez-Garcia C."/>
            <person name="Mesa V."/>
            <person name="Sprenger R.R."/>
            <person name="Richter M."/>
            <person name="Diez M.S."/>
            <person name="Solano J."/>
            <person name="Bargiela R."/>
            <person name="Golyshina O.V."/>
            <person name="Manteca A."/>
            <person name="Ramos J.L."/>
            <person name="Gallego J.R."/>
            <person name="Llorente I."/>
            <person name="Martins Dos Santos V.A."/>
            <person name="Jensen O.N."/>
            <person name="Pelaez A.I."/>
            <person name="Sanchez J."/>
            <person name="Ferrer M."/>
        </authorList>
    </citation>
    <scope>NUCLEOTIDE SEQUENCE</scope>
</reference>
<protein>
    <submittedName>
        <fullName evidence="2">YVTN beta-propeller repeat-containing protein</fullName>
    </submittedName>
</protein>
<feature type="compositionally biased region" description="Low complexity" evidence="1">
    <location>
        <begin position="44"/>
        <end position="53"/>
    </location>
</feature>
<dbReference type="PANTHER" id="PTHR47197">
    <property type="entry name" value="PROTEIN NIRF"/>
    <property type="match status" value="1"/>
</dbReference>
<dbReference type="InterPro" id="IPR051200">
    <property type="entry name" value="Host-pathogen_enzymatic-act"/>
</dbReference>
<gene>
    <name evidence="2" type="ORF">B1B_12371</name>
</gene>
<feature type="non-terminal residue" evidence="2">
    <location>
        <position position="223"/>
    </location>
</feature>
<dbReference type="InterPro" id="IPR011045">
    <property type="entry name" value="N2O_reductase_N"/>
</dbReference>
<dbReference type="InterPro" id="IPR015943">
    <property type="entry name" value="WD40/YVTN_repeat-like_dom_sf"/>
</dbReference>
<evidence type="ECO:0000313" key="2">
    <source>
        <dbReference type="EMBL" id="EQD47349.1"/>
    </source>
</evidence>
<dbReference type="PANTHER" id="PTHR47197:SF3">
    <property type="entry name" value="DIHYDRO-HEME D1 DEHYDROGENASE"/>
    <property type="match status" value="1"/>
</dbReference>
<proteinExistence type="predicted"/>
<dbReference type="AlphaFoldDB" id="T1B3D8"/>
<organism evidence="2">
    <name type="scientific">mine drainage metagenome</name>
    <dbReference type="NCBI Taxonomy" id="410659"/>
    <lineage>
        <taxon>unclassified sequences</taxon>
        <taxon>metagenomes</taxon>
        <taxon>ecological metagenomes</taxon>
    </lineage>
</organism>
<name>T1B3D8_9ZZZZ</name>
<dbReference type="EMBL" id="AUZY01008097">
    <property type="protein sequence ID" value="EQD47349.1"/>
    <property type="molecule type" value="Genomic_DNA"/>
</dbReference>
<reference evidence="2" key="1">
    <citation type="submission" date="2013-08" db="EMBL/GenBank/DDBJ databases">
        <authorList>
            <person name="Mendez C."/>
            <person name="Richter M."/>
            <person name="Ferrer M."/>
            <person name="Sanchez J."/>
        </authorList>
    </citation>
    <scope>NUCLEOTIDE SEQUENCE</scope>
</reference>
<comment type="caution">
    <text evidence="2">The sequence shown here is derived from an EMBL/GenBank/DDBJ whole genome shotgun (WGS) entry which is preliminary data.</text>
</comment>
<sequence>MGRLAYRGAHRAGRSGGIALLGLAVFLLLTSSLIVPGSLSAAPTGSGPLSGGSSPPPGTPPGSNGSFSVATTTVLANNTTQPGNFLASNGLQPDATAYDPNTSTLWVANGASGTVSVINLTLGGLVHAVPVGSDPTALLYDAGLHRVFVVNELSDNVSVINASSFRPIGSIPVGHAPLALALDPASQTLYVINSNFSYQEALGGLIGNGSLTWVNATTLAVGG</sequence>
<feature type="region of interest" description="Disordered" evidence="1">
    <location>
        <begin position="44"/>
        <end position="68"/>
    </location>
</feature>
<dbReference type="Gene3D" id="2.130.10.10">
    <property type="entry name" value="YVTN repeat-like/Quinoprotein amine dehydrogenase"/>
    <property type="match status" value="1"/>
</dbReference>